<evidence type="ECO:0000313" key="3">
    <source>
        <dbReference type="Proteomes" id="UP000811844"/>
    </source>
</evidence>
<feature type="signal peptide" evidence="1">
    <location>
        <begin position="1"/>
        <end position="23"/>
    </location>
</feature>
<organism evidence="2 3">
    <name type="scientific">Shewanella intestini</name>
    <dbReference type="NCBI Taxonomy" id="2017544"/>
    <lineage>
        <taxon>Bacteria</taxon>
        <taxon>Pseudomonadati</taxon>
        <taxon>Pseudomonadota</taxon>
        <taxon>Gammaproteobacteria</taxon>
        <taxon>Alteromonadales</taxon>
        <taxon>Shewanellaceae</taxon>
        <taxon>Shewanella</taxon>
    </lineage>
</organism>
<feature type="chain" id="PRO_5046700206" evidence="1">
    <location>
        <begin position="24"/>
        <end position="196"/>
    </location>
</feature>
<protein>
    <submittedName>
        <fullName evidence="2">Uncharacterized protein</fullName>
    </submittedName>
</protein>
<evidence type="ECO:0000256" key="1">
    <source>
        <dbReference type="SAM" id="SignalP"/>
    </source>
</evidence>
<reference evidence="2 3" key="1">
    <citation type="submission" date="2020-02" db="EMBL/GenBank/DDBJ databases">
        <title>Shewanella WXL01 sp. nov., a marine bacterium isolated from green algae in Luhuitou Fringing Reef (Northern South China Sea).</title>
        <authorList>
            <person name="Wang X."/>
        </authorList>
    </citation>
    <scope>NUCLEOTIDE SEQUENCE [LARGE SCALE GENOMIC DNA]</scope>
    <source>
        <strain evidence="2 3">MCCC 1A01895</strain>
    </source>
</reference>
<sequence length="196" mass="21974">MNKLIIPILLTANVMCFSMAAMAGVASITNAPIHLVEAEVVSVEQADTTVSTIDDIPLAKRIYFFQHKILPQWLFESNEQFFADLRLGENEQFFETAAKVVNAAFADNINITPLNDRSAFLITFPAPTASPNCYFVLIKKQGGQFRYYTFEKRFELADGDFFAIVGGWDNKGAHANYGPRRYQTEQAFVADVLAKE</sequence>
<comment type="caution">
    <text evidence="2">The sequence shown here is derived from an EMBL/GenBank/DDBJ whole genome shotgun (WGS) entry which is preliminary data.</text>
</comment>
<dbReference type="Proteomes" id="UP000811844">
    <property type="component" value="Unassembled WGS sequence"/>
</dbReference>
<accession>A0ABS5I0V6</accession>
<keyword evidence="1" id="KW-0732">Signal</keyword>
<gene>
    <name evidence="2" type="ORF">G3R48_06070</name>
</gene>
<keyword evidence="3" id="KW-1185">Reference proteome</keyword>
<proteinExistence type="predicted"/>
<evidence type="ECO:0000313" key="2">
    <source>
        <dbReference type="EMBL" id="MBR9727551.1"/>
    </source>
</evidence>
<name>A0ABS5I0V6_9GAMM</name>
<dbReference type="EMBL" id="JAAIKR010000004">
    <property type="protein sequence ID" value="MBR9727551.1"/>
    <property type="molecule type" value="Genomic_DNA"/>
</dbReference>
<dbReference type="RefSeq" id="WP_153661909.1">
    <property type="nucleotide sequence ID" value="NZ_JAAIKR010000004.1"/>
</dbReference>